<dbReference type="PANTHER" id="PTHR42861">
    <property type="entry name" value="CALCIUM-TRANSPORTING ATPASE"/>
    <property type="match status" value="1"/>
</dbReference>
<dbReference type="EMBL" id="JAMSHJ010000006">
    <property type="protein sequence ID" value="KAI5393970.1"/>
    <property type="molecule type" value="Genomic_DNA"/>
</dbReference>
<keyword evidence="1" id="KW-0460">Magnesium</keyword>
<organism evidence="2 3">
    <name type="scientific">Pisum sativum</name>
    <name type="common">Garden pea</name>
    <name type="synonym">Lathyrus oleraceus</name>
    <dbReference type="NCBI Taxonomy" id="3888"/>
    <lineage>
        <taxon>Eukaryota</taxon>
        <taxon>Viridiplantae</taxon>
        <taxon>Streptophyta</taxon>
        <taxon>Embryophyta</taxon>
        <taxon>Tracheophyta</taxon>
        <taxon>Spermatophyta</taxon>
        <taxon>Magnoliopsida</taxon>
        <taxon>eudicotyledons</taxon>
        <taxon>Gunneridae</taxon>
        <taxon>Pentapetalae</taxon>
        <taxon>rosids</taxon>
        <taxon>fabids</taxon>
        <taxon>Fabales</taxon>
        <taxon>Fabaceae</taxon>
        <taxon>Papilionoideae</taxon>
        <taxon>50 kb inversion clade</taxon>
        <taxon>NPAAA clade</taxon>
        <taxon>Hologalegina</taxon>
        <taxon>IRL clade</taxon>
        <taxon>Fabeae</taxon>
        <taxon>Lathyrus</taxon>
    </lineage>
</organism>
<reference evidence="2 3" key="1">
    <citation type="journal article" date="2022" name="Nat. Genet.">
        <title>Improved pea reference genome and pan-genome highlight genomic features and evolutionary characteristics.</title>
        <authorList>
            <person name="Yang T."/>
            <person name="Liu R."/>
            <person name="Luo Y."/>
            <person name="Hu S."/>
            <person name="Wang D."/>
            <person name="Wang C."/>
            <person name="Pandey M.K."/>
            <person name="Ge S."/>
            <person name="Xu Q."/>
            <person name="Li N."/>
            <person name="Li G."/>
            <person name="Huang Y."/>
            <person name="Saxena R.K."/>
            <person name="Ji Y."/>
            <person name="Li M."/>
            <person name="Yan X."/>
            <person name="He Y."/>
            <person name="Liu Y."/>
            <person name="Wang X."/>
            <person name="Xiang C."/>
            <person name="Varshney R.K."/>
            <person name="Ding H."/>
            <person name="Gao S."/>
            <person name="Zong X."/>
        </authorList>
    </citation>
    <scope>NUCLEOTIDE SEQUENCE [LARGE SCALE GENOMIC DNA]</scope>
    <source>
        <strain evidence="2 3">cv. Zhongwan 6</strain>
    </source>
</reference>
<dbReference type="AlphaFoldDB" id="A0A9D4W3Y2"/>
<evidence type="ECO:0000256" key="1">
    <source>
        <dbReference type="ARBA" id="ARBA00022842"/>
    </source>
</evidence>
<evidence type="ECO:0000313" key="3">
    <source>
        <dbReference type="Proteomes" id="UP001058974"/>
    </source>
</evidence>
<sequence length="86" mass="9257">METTTITCISLANGSGRPPNYQDFVGIIALLVINSTISFIIENNDGNATAALMVGLAPKAKVLRYGKWGEQDVAIIVHRDIISIKL</sequence>
<gene>
    <name evidence="2" type="ORF">KIW84_060896</name>
</gene>
<dbReference type="SUPFAM" id="SSF81665">
    <property type="entry name" value="Calcium ATPase, transmembrane domain M"/>
    <property type="match status" value="1"/>
</dbReference>
<dbReference type="Gramene" id="Psat06G0089600-T1">
    <property type="protein sequence ID" value="KAI5393970.1"/>
    <property type="gene ID" value="KIW84_060896"/>
</dbReference>
<evidence type="ECO:0000313" key="2">
    <source>
        <dbReference type="EMBL" id="KAI5393970.1"/>
    </source>
</evidence>
<name>A0A9D4W3Y2_PEA</name>
<proteinExistence type="predicted"/>
<dbReference type="Gene3D" id="1.20.1110.10">
    <property type="entry name" value="Calcium-transporting ATPase, transmembrane domain"/>
    <property type="match status" value="1"/>
</dbReference>
<dbReference type="InterPro" id="IPR023298">
    <property type="entry name" value="ATPase_P-typ_TM_dom_sf"/>
</dbReference>
<protein>
    <submittedName>
        <fullName evidence="2">Uncharacterized protein</fullName>
    </submittedName>
</protein>
<accession>A0A9D4W3Y2</accession>
<keyword evidence="3" id="KW-1185">Reference proteome</keyword>
<dbReference type="Proteomes" id="UP001058974">
    <property type="component" value="Chromosome 6"/>
</dbReference>
<comment type="caution">
    <text evidence="2">The sequence shown here is derived from an EMBL/GenBank/DDBJ whole genome shotgun (WGS) entry which is preliminary data.</text>
</comment>